<dbReference type="RefSeq" id="WP_018582317.1">
    <property type="nucleotide sequence ID" value="NZ_LDYD01000003.1"/>
</dbReference>
<dbReference type="AlphaFoldDB" id="A0A376CMV4"/>
<feature type="transmembrane region" description="Helical" evidence="1">
    <location>
        <begin position="282"/>
        <end position="303"/>
    </location>
</feature>
<evidence type="ECO:0000313" key="2">
    <source>
        <dbReference type="EMBL" id="STC68998.1"/>
    </source>
</evidence>
<keyword evidence="1" id="KW-1133">Transmembrane helix</keyword>
<evidence type="ECO:0000256" key="1">
    <source>
        <dbReference type="SAM" id="Phobius"/>
    </source>
</evidence>
<feature type="transmembrane region" description="Helical" evidence="1">
    <location>
        <begin position="12"/>
        <end position="34"/>
    </location>
</feature>
<proteinExistence type="predicted"/>
<dbReference type="Proteomes" id="UP000254467">
    <property type="component" value="Unassembled WGS sequence"/>
</dbReference>
<feature type="transmembrane region" description="Helical" evidence="1">
    <location>
        <begin position="85"/>
        <end position="103"/>
    </location>
</feature>
<organism evidence="2 3">
    <name type="scientific">Corynebacterium pilosum</name>
    <dbReference type="NCBI Taxonomy" id="35756"/>
    <lineage>
        <taxon>Bacteria</taxon>
        <taxon>Bacillati</taxon>
        <taxon>Actinomycetota</taxon>
        <taxon>Actinomycetes</taxon>
        <taxon>Mycobacteriales</taxon>
        <taxon>Corynebacteriaceae</taxon>
        <taxon>Corynebacterium</taxon>
    </lineage>
</organism>
<feature type="transmembrane region" description="Helical" evidence="1">
    <location>
        <begin position="138"/>
        <end position="157"/>
    </location>
</feature>
<feature type="transmembrane region" description="Helical" evidence="1">
    <location>
        <begin position="164"/>
        <end position="186"/>
    </location>
</feature>
<protein>
    <submittedName>
        <fullName evidence="2">Hypothetical membrane protein</fullName>
    </submittedName>
</protein>
<feature type="transmembrane region" description="Helical" evidence="1">
    <location>
        <begin position="192"/>
        <end position="213"/>
    </location>
</feature>
<feature type="transmembrane region" description="Helical" evidence="1">
    <location>
        <begin position="323"/>
        <end position="351"/>
    </location>
</feature>
<dbReference type="STRING" id="35756.GCA_001044155_00616"/>
<evidence type="ECO:0000313" key="3">
    <source>
        <dbReference type="Proteomes" id="UP000254467"/>
    </source>
</evidence>
<name>A0A376CMV4_9CORY</name>
<feature type="transmembrane region" description="Helical" evidence="1">
    <location>
        <begin position="451"/>
        <end position="470"/>
    </location>
</feature>
<feature type="transmembrane region" description="Helical" evidence="1">
    <location>
        <begin position="258"/>
        <end position="275"/>
    </location>
</feature>
<dbReference type="OrthoDB" id="3463898at2"/>
<keyword evidence="1" id="KW-0812">Transmembrane</keyword>
<gene>
    <name evidence="2" type="ORF">NCTC11862_00775</name>
</gene>
<keyword evidence="1" id="KW-0472">Membrane</keyword>
<sequence>MKHKPNTSTTGTTGTVVLSAWATLLVGAMTWALFAGPGEFAMRDMVVLDHPLLTHASLGMGTLPGRNAPQDAVLAIVGQVIPATWFVRALMVASAAAGAFGAVRLASLSDDPPSLLRSAASMTVAVANPFVVERLLQGHWSLVVAAWLLPVVAWLGLSARTGWLIVAVWVCSLTPTGALAAVAIALATHRRWQVWVAGVLACAPWAVTGLLHAGGGTSSRSAVEAFAPRAEEHVGTLGAIVGLGGIWNADAVPASRSSGFAIAGVLLFLLLLCAVRRVPRPLLWLAAAGFAVALTGWLAPQVLGWVVETIPGGGLLRDSQKWLILAIPAYVAAAGLLPRVLAGAALALCLLQTHDAPAELAVLRPVTVAIPNVETTGFVEFVDRPTLIARGDGIPVVDPATKAYNVIESGELTVDGVLVDKPAETTIEPNVIVYPDGHVERTDAPAPPTPWLGLVLLALWAATPLLVLSLRPARRSARP</sequence>
<accession>A0A376CMV4</accession>
<keyword evidence="3" id="KW-1185">Reference proteome</keyword>
<dbReference type="EMBL" id="UFXQ01000001">
    <property type="protein sequence ID" value="STC68998.1"/>
    <property type="molecule type" value="Genomic_DNA"/>
</dbReference>
<reference evidence="2 3" key="1">
    <citation type="submission" date="2018-06" db="EMBL/GenBank/DDBJ databases">
        <authorList>
            <consortium name="Pathogen Informatics"/>
            <person name="Doyle S."/>
        </authorList>
    </citation>
    <scope>NUCLEOTIDE SEQUENCE [LARGE SCALE GENOMIC DNA]</scope>
    <source>
        <strain evidence="2 3">NCTC11862</strain>
    </source>
</reference>